<proteinExistence type="predicted"/>
<dbReference type="Proteomes" id="UP000001542">
    <property type="component" value="Unassembled WGS sequence"/>
</dbReference>
<dbReference type="EMBL" id="DS113236">
    <property type="protein sequence ID" value="EAY16976.1"/>
    <property type="molecule type" value="Genomic_DNA"/>
</dbReference>
<keyword evidence="1" id="KW-0812">Transmembrane</keyword>
<accession>A2DRL3</accession>
<protein>
    <submittedName>
        <fullName evidence="2">Uncharacterized protein</fullName>
    </submittedName>
</protein>
<dbReference type="VEuPathDB" id="TrichDB:TVAG_280930"/>
<evidence type="ECO:0000256" key="1">
    <source>
        <dbReference type="SAM" id="Phobius"/>
    </source>
</evidence>
<dbReference type="InParanoid" id="A2DRL3"/>
<dbReference type="AlphaFoldDB" id="A2DRL3"/>
<evidence type="ECO:0000313" key="3">
    <source>
        <dbReference type="Proteomes" id="UP000001542"/>
    </source>
</evidence>
<keyword evidence="1" id="KW-0472">Membrane</keyword>
<dbReference type="RefSeq" id="XP_001329199.1">
    <property type="nucleotide sequence ID" value="XM_001329164.1"/>
</dbReference>
<dbReference type="VEuPathDB" id="TrichDB:TVAGG3_0696800"/>
<dbReference type="KEGG" id="tva:4774990"/>
<gene>
    <name evidence="2" type="ORF">TVAG_280930</name>
</gene>
<reference evidence="2" key="2">
    <citation type="journal article" date="2007" name="Science">
        <title>Draft genome sequence of the sexually transmitted pathogen Trichomonas vaginalis.</title>
        <authorList>
            <person name="Carlton J.M."/>
            <person name="Hirt R.P."/>
            <person name="Silva J.C."/>
            <person name="Delcher A.L."/>
            <person name="Schatz M."/>
            <person name="Zhao Q."/>
            <person name="Wortman J.R."/>
            <person name="Bidwell S.L."/>
            <person name="Alsmark U.C.M."/>
            <person name="Besteiro S."/>
            <person name="Sicheritz-Ponten T."/>
            <person name="Noel C.J."/>
            <person name="Dacks J.B."/>
            <person name="Foster P.G."/>
            <person name="Simillion C."/>
            <person name="Van de Peer Y."/>
            <person name="Miranda-Saavedra D."/>
            <person name="Barton G.J."/>
            <person name="Westrop G.D."/>
            <person name="Mueller S."/>
            <person name="Dessi D."/>
            <person name="Fiori P.L."/>
            <person name="Ren Q."/>
            <person name="Paulsen I."/>
            <person name="Zhang H."/>
            <person name="Bastida-Corcuera F.D."/>
            <person name="Simoes-Barbosa A."/>
            <person name="Brown M.T."/>
            <person name="Hayes R.D."/>
            <person name="Mukherjee M."/>
            <person name="Okumura C.Y."/>
            <person name="Schneider R."/>
            <person name="Smith A.J."/>
            <person name="Vanacova S."/>
            <person name="Villalvazo M."/>
            <person name="Haas B.J."/>
            <person name="Pertea M."/>
            <person name="Feldblyum T.V."/>
            <person name="Utterback T.R."/>
            <person name="Shu C.L."/>
            <person name="Osoegawa K."/>
            <person name="de Jong P.J."/>
            <person name="Hrdy I."/>
            <person name="Horvathova L."/>
            <person name="Zubacova Z."/>
            <person name="Dolezal P."/>
            <person name="Malik S.B."/>
            <person name="Logsdon J.M. Jr."/>
            <person name="Henze K."/>
            <person name="Gupta A."/>
            <person name="Wang C.C."/>
            <person name="Dunne R.L."/>
            <person name="Upcroft J.A."/>
            <person name="Upcroft P."/>
            <person name="White O."/>
            <person name="Salzberg S.L."/>
            <person name="Tang P."/>
            <person name="Chiu C.-H."/>
            <person name="Lee Y.-S."/>
            <person name="Embley T.M."/>
            <person name="Coombs G.H."/>
            <person name="Mottram J.C."/>
            <person name="Tachezy J."/>
            <person name="Fraser-Liggett C.M."/>
            <person name="Johnson P.J."/>
        </authorList>
    </citation>
    <scope>NUCLEOTIDE SEQUENCE [LARGE SCALE GENOMIC DNA]</scope>
    <source>
        <strain evidence="2">G3</strain>
    </source>
</reference>
<sequence>MNSLVVFHNAKSFTGKLDGTEVFGETGNYVFNFTDKLAEFTIKPKNNEKSFANVSVYIYNKDSQSYATSDVIVTAPGHIQHFAVAKDKDHHFFSTNLTINNGQSCHFYAFSSSQVSTPISSKDRNDLISYAIETYPNYIGKNSTMSHIVWKADYLSENNYVVIQSQPDSNTILISTSADTGEIYGLFLGLYSYTQLSDSVYKPSNPQKVYIYGTKYNATINGPEEELNDGGSGRLSPGKIAGIVVGVIFVVIVIIVVLCFVFLSAKSS</sequence>
<organism evidence="2 3">
    <name type="scientific">Trichomonas vaginalis (strain ATCC PRA-98 / G3)</name>
    <dbReference type="NCBI Taxonomy" id="412133"/>
    <lineage>
        <taxon>Eukaryota</taxon>
        <taxon>Metamonada</taxon>
        <taxon>Parabasalia</taxon>
        <taxon>Trichomonadida</taxon>
        <taxon>Trichomonadidae</taxon>
        <taxon>Trichomonas</taxon>
    </lineage>
</organism>
<keyword evidence="1" id="KW-1133">Transmembrane helix</keyword>
<name>A2DRL3_TRIV3</name>
<reference evidence="2" key="1">
    <citation type="submission" date="2006-10" db="EMBL/GenBank/DDBJ databases">
        <authorList>
            <person name="Amadeo P."/>
            <person name="Zhao Q."/>
            <person name="Wortman J."/>
            <person name="Fraser-Liggett C."/>
            <person name="Carlton J."/>
        </authorList>
    </citation>
    <scope>NUCLEOTIDE SEQUENCE</scope>
    <source>
        <strain evidence="2">G3</strain>
    </source>
</reference>
<keyword evidence="3" id="KW-1185">Reference proteome</keyword>
<feature type="transmembrane region" description="Helical" evidence="1">
    <location>
        <begin position="240"/>
        <end position="263"/>
    </location>
</feature>
<evidence type="ECO:0000313" key="2">
    <source>
        <dbReference type="EMBL" id="EAY16976.1"/>
    </source>
</evidence>